<evidence type="ECO:0000256" key="2">
    <source>
        <dbReference type="SAM" id="MobiDB-lite"/>
    </source>
</evidence>
<feature type="region of interest" description="Disordered" evidence="2">
    <location>
        <begin position="668"/>
        <end position="735"/>
    </location>
</feature>
<feature type="region of interest" description="Disordered" evidence="2">
    <location>
        <begin position="289"/>
        <end position="310"/>
    </location>
</feature>
<feature type="region of interest" description="Disordered" evidence="2">
    <location>
        <begin position="117"/>
        <end position="136"/>
    </location>
</feature>
<organism evidence="4 5">
    <name type="scientific">Knufia fluminis</name>
    <dbReference type="NCBI Taxonomy" id="191047"/>
    <lineage>
        <taxon>Eukaryota</taxon>
        <taxon>Fungi</taxon>
        <taxon>Dikarya</taxon>
        <taxon>Ascomycota</taxon>
        <taxon>Pezizomycotina</taxon>
        <taxon>Eurotiomycetes</taxon>
        <taxon>Chaetothyriomycetidae</taxon>
        <taxon>Chaetothyriales</taxon>
        <taxon>Trichomeriaceae</taxon>
        <taxon>Knufia</taxon>
    </lineage>
</organism>
<dbReference type="InterPro" id="IPR048519">
    <property type="entry name" value="Gfd2/YDR514C-like_C"/>
</dbReference>
<proteinExistence type="predicted"/>
<feature type="compositionally biased region" description="Basic and acidic residues" evidence="2">
    <location>
        <begin position="752"/>
        <end position="774"/>
    </location>
</feature>
<accession>A0AAN8EFA7</accession>
<dbReference type="InterPro" id="IPR036397">
    <property type="entry name" value="RNaseH_sf"/>
</dbReference>
<comment type="caution">
    <text evidence="4">The sequence shown here is derived from an EMBL/GenBank/DDBJ whole genome shotgun (WGS) entry which is preliminary data.</text>
</comment>
<name>A0AAN8EFA7_9EURO</name>
<dbReference type="EMBL" id="JAKLMC020000009">
    <property type="protein sequence ID" value="KAK5954258.1"/>
    <property type="molecule type" value="Genomic_DNA"/>
</dbReference>
<sequence length="798" mass="89056">MATSVQDRLKKLLPNRPKPTTSTTHRLPLFEQELLEYKQRQQKAAEPPPAQVNQDEGSSAEEDDFVRAHAPPKPKSNPNNNPSRGRQDVQAQQGHIPGTDPDQVVFLPKGVWRGGLPATQVVDDDHDDQRHREPISSSHQRIGRFCVWSLVAKFPYKYMQDPDSKVSKRFFASEKVFERGWHVHYMFAPESCGFKPLILVPFDQLETLIQDISTEFDLQVKVPAYPFQLSFYDDGTPQPQSLGTVNSKDDMAEAQSKIPEPPADYDQVPVTATKLQKQDHEAWREKAERAFEAEKKKKSAIKKKKTQKRDMTVMENVNQLKRAQRYLGMRQKLPTTEVVRPAQGSDEQAQQAKQADIFPEALDVERPAPFPFEDQTVVVAIDVESWEMDHNIITEIGVSTLDTAALVDVAPGKQGEEWVRKIRSRHFRIKGREALRNFKYVHGNPDMFQFGTSEFVAIDEAAEVVDSCFEFPFSAGFECAGPPDVDAEGLPVPRKAAVLDTSHKSGGDDSRNLLLIGHDINGDITYLSTLGSFIFGSGPVASSPERTASRRHKVLSSIRERLDTVVLHKSLSKDDQAKSLMKLCHELHITAWYAHNAGNDARYTLEAFIKLVIKAREEEDSANALARETGNYDVEKTLWELEKEQRINAKIEAARQEIETELAAYEKAGAPGTRRRSPSPFFANSEDPTNASTEGNPGNITFDEATRRYLEKSGGAPSATDQAPSASGIDILDGGSPTKAFEQVVDEANAAKEVKKVKKSAEQKRREDEMEVRIDGGQGGQELGPCEWAPDGKDGCAK</sequence>
<keyword evidence="5" id="KW-1185">Reference proteome</keyword>
<feature type="domain" description="Gfd2/YDR514C-like C-terminal" evidence="3">
    <location>
        <begin position="377"/>
        <end position="610"/>
    </location>
</feature>
<dbReference type="GO" id="GO:0003676">
    <property type="term" value="F:nucleic acid binding"/>
    <property type="evidence" value="ECO:0007669"/>
    <property type="project" value="InterPro"/>
</dbReference>
<dbReference type="PANTHER" id="PTHR28083">
    <property type="entry name" value="GOOD FOR FULL DBP5 ACTIVITY PROTEIN 2"/>
    <property type="match status" value="1"/>
</dbReference>
<dbReference type="SUPFAM" id="SSF53098">
    <property type="entry name" value="Ribonuclease H-like"/>
    <property type="match status" value="1"/>
</dbReference>
<dbReference type="InterPro" id="IPR012337">
    <property type="entry name" value="RNaseH-like_sf"/>
</dbReference>
<feature type="compositionally biased region" description="Basic residues" evidence="2">
    <location>
        <begin position="296"/>
        <end position="307"/>
    </location>
</feature>
<evidence type="ECO:0000259" key="3">
    <source>
        <dbReference type="Pfam" id="PF21762"/>
    </source>
</evidence>
<dbReference type="GO" id="GO:0005634">
    <property type="term" value="C:nucleus"/>
    <property type="evidence" value="ECO:0007669"/>
    <property type="project" value="TreeGrafter"/>
</dbReference>
<evidence type="ECO:0000313" key="5">
    <source>
        <dbReference type="Proteomes" id="UP001316803"/>
    </source>
</evidence>
<evidence type="ECO:0000256" key="1">
    <source>
        <dbReference type="SAM" id="Coils"/>
    </source>
</evidence>
<feature type="compositionally biased region" description="Polar residues" evidence="2">
    <location>
        <begin position="686"/>
        <end position="699"/>
    </location>
</feature>
<feature type="coiled-coil region" evidence="1">
    <location>
        <begin position="641"/>
        <end position="668"/>
    </location>
</feature>
<feature type="region of interest" description="Disordered" evidence="2">
    <location>
        <begin position="752"/>
        <end position="798"/>
    </location>
</feature>
<dbReference type="Gene3D" id="3.30.420.10">
    <property type="entry name" value="Ribonuclease H-like superfamily/Ribonuclease H"/>
    <property type="match status" value="1"/>
</dbReference>
<gene>
    <name evidence="4" type="ORF">OHC33_004831</name>
</gene>
<reference evidence="4 5" key="1">
    <citation type="submission" date="2022-12" db="EMBL/GenBank/DDBJ databases">
        <title>Genomic features and morphological characterization of a novel Knufia sp. strain isolated from spacecraft assembly facility.</title>
        <authorList>
            <person name="Teixeira M."/>
            <person name="Chander A.M."/>
            <person name="Stajich J.E."/>
            <person name="Venkateswaran K."/>
        </authorList>
    </citation>
    <scope>NUCLEOTIDE SEQUENCE [LARGE SCALE GENOMIC DNA]</scope>
    <source>
        <strain evidence="4 5">FJI-L2-BK-P2</strain>
    </source>
</reference>
<dbReference type="PANTHER" id="PTHR28083:SF1">
    <property type="entry name" value="GOOD FOR FULL DBP5 ACTIVITY PROTEIN 2"/>
    <property type="match status" value="1"/>
</dbReference>
<feature type="region of interest" description="Disordered" evidence="2">
    <location>
        <begin position="1"/>
        <end position="104"/>
    </location>
</feature>
<dbReference type="AlphaFoldDB" id="A0AAN8EFA7"/>
<dbReference type="Pfam" id="PF21762">
    <property type="entry name" value="DEDDh_C"/>
    <property type="match status" value="1"/>
</dbReference>
<dbReference type="InterPro" id="IPR040151">
    <property type="entry name" value="Gfd2/YDR514C-like"/>
</dbReference>
<dbReference type="Proteomes" id="UP001316803">
    <property type="component" value="Unassembled WGS sequence"/>
</dbReference>
<keyword evidence="1" id="KW-0175">Coiled coil</keyword>
<protein>
    <recommendedName>
        <fullName evidence="3">Gfd2/YDR514C-like C-terminal domain-containing protein</fullName>
    </recommendedName>
</protein>
<evidence type="ECO:0000313" key="4">
    <source>
        <dbReference type="EMBL" id="KAK5954258.1"/>
    </source>
</evidence>